<keyword evidence="5" id="KW-0067">ATP-binding</keyword>
<feature type="region of interest" description="Disordered" evidence="8">
    <location>
        <begin position="69"/>
        <end position="108"/>
    </location>
</feature>
<dbReference type="GeneTree" id="ENSGT00440000039046"/>
<keyword evidence="3" id="KW-0547">Nucleotide-binding</keyword>
<comment type="subcellular location">
    <subcellularLocation>
        <location evidence="1">Nucleus</location>
    </subcellularLocation>
</comment>
<evidence type="ECO:0000256" key="1">
    <source>
        <dbReference type="ARBA" id="ARBA00004123"/>
    </source>
</evidence>
<evidence type="ECO:0000256" key="7">
    <source>
        <dbReference type="ARBA" id="ARBA00023306"/>
    </source>
</evidence>
<dbReference type="InterPro" id="IPR018324">
    <property type="entry name" value="Rad17/Rad24_fun/met"/>
</dbReference>
<evidence type="ECO:0000313" key="10">
    <source>
        <dbReference type="Proteomes" id="UP000823872"/>
    </source>
</evidence>
<keyword evidence="7" id="KW-0131">Cell cycle</keyword>
<dbReference type="Gene3D" id="3.40.50.300">
    <property type="entry name" value="P-loop containing nucleotide triphosphate hydrolases"/>
    <property type="match status" value="1"/>
</dbReference>
<evidence type="ECO:0000256" key="2">
    <source>
        <dbReference type="ARBA" id="ARBA00006168"/>
    </source>
</evidence>
<dbReference type="CDD" id="cd18139">
    <property type="entry name" value="HLD_clamp_RarA"/>
    <property type="match status" value="1"/>
</dbReference>
<evidence type="ECO:0008006" key="11">
    <source>
        <dbReference type="Google" id="ProtNLM"/>
    </source>
</evidence>
<feature type="compositionally biased region" description="Acidic residues" evidence="8">
    <location>
        <begin position="642"/>
        <end position="658"/>
    </location>
</feature>
<evidence type="ECO:0000256" key="4">
    <source>
        <dbReference type="ARBA" id="ARBA00022763"/>
    </source>
</evidence>
<evidence type="ECO:0000256" key="3">
    <source>
        <dbReference type="ARBA" id="ARBA00022741"/>
    </source>
</evidence>
<dbReference type="PANTHER" id="PTHR12172">
    <property type="entry name" value="CELL CYCLE CHECKPOINT PROTEIN RAD17"/>
    <property type="match status" value="1"/>
</dbReference>
<feature type="compositionally biased region" description="Polar residues" evidence="8">
    <location>
        <begin position="621"/>
        <end position="639"/>
    </location>
</feature>
<dbReference type="InterPro" id="IPR027417">
    <property type="entry name" value="P-loop_NTPase"/>
</dbReference>
<dbReference type="SUPFAM" id="SSF52540">
    <property type="entry name" value="P-loop containing nucleoside triphosphate hydrolases"/>
    <property type="match status" value="1"/>
</dbReference>
<keyword evidence="4" id="KW-0227">DNA damage</keyword>
<keyword evidence="6" id="KW-0539">Nucleus</keyword>
<comment type="similarity">
    <text evidence="2">Belongs to the rad17/RAD24 family.</text>
</comment>
<dbReference type="Ensembl" id="ENSFCTT00005042549.1">
    <property type="protein sequence ID" value="ENSFCTP00005030256.1"/>
    <property type="gene ID" value="ENSFCTG00005014647.1"/>
</dbReference>
<dbReference type="Proteomes" id="UP000823872">
    <property type="component" value="Chromosome A1"/>
</dbReference>
<organism evidence="9 10">
    <name type="scientific">Felis catus</name>
    <name type="common">Cat</name>
    <name type="synonym">Felis silvestris catus</name>
    <dbReference type="NCBI Taxonomy" id="9685"/>
    <lineage>
        <taxon>Eukaryota</taxon>
        <taxon>Metazoa</taxon>
        <taxon>Chordata</taxon>
        <taxon>Craniata</taxon>
        <taxon>Vertebrata</taxon>
        <taxon>Euteleostomi</taxon>
        <taxon>Mammalia</taxon>
        <taxon>Eutheria</taxon>
        <taxon>Laurasiatheria</taxon>
        <taxon>Carnivora</taxon>
        <taxon>Feliformia</taxon>
        <taxon>Felidae</taxon>
        <taxon>Felinae</taxon>
        <taxon>Felis</taxon>
    </lineage>
</organism>
<name>A0ABI7Y5V0_FELCA</name>
<keyword evidence="10" id="KW-1185">Reference proteome</keyword>
<evidence type="ECO:0000256" key="8">
    <source>
        <dbReference type="SAM" id="MobiDB-lite"/>
    </source>
</evidence>
<reference evidence="9" key="3">
    <citation type="submission" date="2025-09" db="UniProtKB">
        <authorList>
            <consortium name="Ensembl"/>
        </authorList>
    </citation>
    <scope>IDENTIFICATION</scope>
    <source>
        <strain evidence="9">breed Abyssinian</strain>
    </source>
</reference>
<reference evidence="9 10" key="1">
    <citation type="submission" date="2021-02" db="EMBL/GenBank/DDBJ databases">
        <title>Safari Cat Assemblies.</title>
        <authorList>
            <person name="Bredemeyer K.R."/>
            <person name="Murphy W.J."/>
        </authorList>
    </citation>
    <scope>NUCLEOTIDE SEQUENCE [LARGE SCALE GENOMIC DNA]</scope>
</reference>
<dbReference type="NCBIfam" id="TIGR00602">
    <property type="entry name" value="rad24"/>
    <property type="match status" value="1"/>
</dbReference>
<dbReference type="Pfam" id="PF03215">
    <property type="entry name" value="Rad17"/>
    <property type="match status" value="1"/>
</dbReference>
<dbReference type="PANTHER" id="PTHR12172:SF0">
    <property type="entry name" value="CELL CYCLE CHECKPOINT PROTEIN RAD17"/>
    <property type="match status" value="1"/>
</dbReference>
<protein>
    <recommendedName>
        <fullName evidence="11">RAD17 checkpoint clamp loader component</fullName>
    </recommendedName>
</protein>
<dbReference type="InterPro" id="IPR004582">
    <property type="entry name" value="Checkpoint_prot_Rad17_Rad24"/>
</dbReference>
<sequence>MQLPESEVYFNVLQVVYYGWELLKFIMSKTFLRPKVSSTKVTDWVDPSFDDFSENTGISITAPSLHVNNASHRRKNVPSRLESSRFPARKREKPRSSEQIYGPENSKDYLSENEPWVDKYKPETQHELAVHKKKIEEVETWLKAKVLERQPKQGGSVLLITGPPGCGKTTTLKILSKEHGIQVQEWINPILPDFQKDDFKEIFNSESSFQVFPYQSQITVFKEFLLRATKYNKLQMLGDDLRTDKRIILVEDLPNQFYRDSHTLHEILRKYVHTGRCPLIFIISDSLGGDNNQRLLFPKEIQEECAISNISFNPVAPTIMMKFLNRIVTMEANKNGRNITVPDKTSLELLCQGCSGDIRSAINSLQFSSKGENSFWPRKKGTSSLKSDAALSKSKRRKKTDRVFENQEVQAIGGKDVSLFLFRALGKILYCKRASLTELDSPRLPSHLSEYERDTLLVQPEMRSLLRQYTTSIATRGVMHSNTARGFAHCQGGGSGFRPLHKPQWFFINKKYRENCLAAKALFSDFCLPALCLQTQLLPYLALLTIPMRNPAQISFIQDIGKLPLKRHFGRLKMEALTDREHGMIDPDSGDEAPLPGRQPAEEALGEPTQTTETETCCLPLSQNSGSELPASQPQSFSAQGDLEDEEMIIEDYESDGT</sequence>
<proteinExistence type="inferred from homology"/>
<evidence type="ECO:0000256" key="5">
    <source>
        <dbReference type="ARBA" id="ARBA00022840"/>
    </source>
</evidence>
<feature type="region of interest" description="Disordered" evidence="8">
    <location>
        <begin position="579"/>
        <end position="658"/>
    </location>
</feature>
<feature type="compositionally biased region" description="Low complexity" evidence="8">
    <location>
        <begin position="607"/>
        <end position="616"/>
    </location>
</feature>
<gene>
    <name evidence="9" type="primary">RAD17</name>
</gene>
<accession>A0ABI7Y5V0</accession>
<evidence type="ECO:0000313" key="9">
    <source>
        <dbReference type="Ensembl" id="ENSFCTP00005030256.1"/>
    </source>
</evidence>
<evidence type="ECO:0000256" key="6">
    <source>
        <dbReference type="ARBA" id="ARBA00023242"/>
    </source>
</evidence>
<reference evidence="9" key="2">
    <citation type="submission" date="2025-08" db="UniProtKB">
        <authorList>
            <consortium name="Ensembl"/>
        </authorList>
    </citation>
    <scope>IDENTIFICATION</scope>
    <source>
        <strain evidence="9">breed Abyssinian</strain>
    </source>
</reference>